<keyword evidence="3" id="KW-1185">Reference proteome</keyword>
<dbReference type="EMBL" id="JASCZI010030632">
    <property type="protein sequence ID" value="MED6124005.1"/>
    <property type="molecule type" value="Genomic_DNA"/>
</dbReference>
<feature type="compositionally biased region" description="Polar residues" evidence="1">
    <location>
        <begin position="84"/>
        <end position="102"/>
    </location>
</feature>
<organism evidence="2 3">
    <name type="scientific">Stylosanthes scabra</name>
    <dbReference type="NCBI Taxonomy" id="79078"/>
    <lineage>
        <taxon>Eukaryota</taxon>
        <taxon>Viridiplantae</taxon>
        <taxon>Streptophyta</taxon>
        <taxon>Embryophyta</taxon>
        <taxon>Tracheophyta</taxon>
        <taxon>Spermatophyta</taxon>
        <taxon>Magnoliopsida</taxon>
        <taxon>eudicotyledons</taxon>
        <taxon>Gunneridae</taxon>
        <taxon>Pentapetalae</taxon>
        <taxon>rosids</taxon>
        <taxon>fabids</taxon>
        <taxon>Fabales</taxon>
        <taxon>Fabaceae</taxon>
        <taxon>Papilionoideae</taxon>
        <taxon>50 kb inversion clade</taxon>
        <taxon>dalbergioids sensu lato</taxon>
        <taxon>Dalbergieae</taxon>
        <taxon>Pterocarpus clade</taxon>
        <taxon>Stylosanthes</taxon>
    </lineage>
</organism>
<protein>
    <submittedName>
        <fullName evidence="2">Uncharacterized protein</fullName>
    </submittedName>
</protein>
<comment type="caution">
    <text evidence="2">The sequence shown here is derived from an EMBL/GenBank/DDBJ whole genome shotgun (WGS) entry which is preliminary data.</text>
</comment>
<sequence>MEDLEDEKMEVKEVEAKDFVEAGHVVKQCWYRFDQSFENENEQNSAATLPPPPSSSFHQLGAIHHLTFDGNNMIEASGYDGSEQVYTGNDQGVSGSGASRIP</sequence>
<proteinExistence type="predicted"/>
<dbReference type="Proteomes" id="UP001341840">
    <property type="component" value="Unassembled WGS sequence"/>
</dbReference>
<accession>A0ABU6RJA2</accession>
<reference evidence="2 3" key="1">
    <citation type="journal article" date="2023" name="Plants (Basel)">
        <title>Bridging the Gap: Combining Genomics and Transcriptomics Approaches to Understand Stylosanthes scabra, an Orphan Legume from the Brazilian Caatinga.</title>
        <authorList>
            <person name="Ferreira-Neto J.R.C."/>
            <person name="da Silva M.D."/>
            <person name="Binneck E."/>
            <person name="de Melo N.F."/>
            <person name="da Silva R.H."/>
            <person name="de Melo A.L.T.M."/>
            <person name="Pandolfi V."/>
            <person name="Bustamante F.O."/>
            <person name="Brasileiro-Vidal A.C."/>
            <person name="Benko-Iseppon A.M."/>
        </authorList>
    </citation>
    <scope>NUCLEOTIDE SEQUENCE [LARGE SCALE GENOMIC DNA]</scope>
    <source>
        <tissue evidence="2">Leaves</tissue>
    </source>
</reference>
<evidence type="ECO:0000313" key="3">
    <source>
        <dbReference type="Proteomes" id="UP001341840"/>
    </source>
</evidence>
<name>A0ABU6RJA2_9FABA</name>
<feature type="region of interest" description="Disordered" evidence="1">
    <location>
        <begin position="77"/>
        <end position="102"/>
    </location>
</feature>
<evidence type="ECO:0000256" key="1">
    <source>
        <dbReference type="SAM" id="MobiDB-lite"/>
    </source>
</evidence>
<evidence type="ECO:0000313" key="2">
    <source>
        <dbReference type="EMBL" id="MED6124005.1"/>
    </source>
</evidence>
<gene>
    <name evidence="2" type="ORF">PIB30_054957</name>
</gene>